<dbReference type="AlphaFoldDB" id="A0A316GIJ7"/>
<feature type="domain" description="Motility protein B-like N-terminal" evidence="6">
    <location>
        <begin position="29"/>
        <end position="80"/>
    </location>
</feature>
<feature type="transmembrane region" description="Helical" evidence="5">
    <location>
        <begin position="44"/>
        <end position="63"/>
    </location>
</feature>
<dbReference type="PANTHER" id="PTHR30329">
    <property type="entry name" value="STATOR ELEMENT OF FLAGELLAR MOTOR COMPLEX"/>
    <property type="match status" value="1"/>
</dbReference>
<evidence type="ECO:0000256" key="2">
    <source>
        <dbReference type="ARBA" id="ARBA00022692"/>
    </source>
</evidence>
<evidence type="ECO:0000256" key="3">
    <source>
        <dbReference type="ARBA" id="ARBA00023136"/>
    </source>
</evidence>
<dbReference type="SUPFAM" id="SSF103088">
    <property type="entry name" value="OmpA-like"/>
    <property type="match status" value="1"/>
</dbReference>
<dbReference type="PANTHER" id="PTHR30329:SF21">
    <property type="entry name" value="LIPOPROTEIN YIAD-RELATED"/>
    <property type="match status" value="1"/>
</dbReference>
<proteinExistence type="predicted"/>
<feature type="compositionally biased region" description="Polar residues" evidence="4">
    <location>
        <begin position="106"/>
        <end position="117"/>
    </location>
</feature>
<name>A0A316GIJ7_9RHOB</name>
<comment type="subcellular location">
    <subcellularLocation>
        <location evidence="1">Membrane</location>
    </subcellularLocation>
</comment>
<feature type="region of interest" description="Disordered" evidence="4">
    <location>
        <begin position="106"/>
        <end position="136"/>
    </location>
</feature>
<dbReference type="Gene3D" id="3.30.1330.60">
    <property type="entry name" value="OmpA-like domain"/>
    <property type="match status" value="1"/>
</dbReference>
<keyword evidence="8" id="KW-1185">Reference proteome</keyword>
<protein>
    <submittedName>
        <fullName evidence="7">Chemotaxis protein MotB</fullName>
    </submittedName>
</protein>
<evidence type="ECO:0000256" key="4">
    <source>
        <dbReference type="SAM" id="MobiDB-lite"/>
    </source>
</evidence>
<dbReference type="EMBL" id="QGGW01000006">
    <property type="protein sequence ID" value="PWK59822.1"/>
    <property type="molecule type" value="Genomic_DNA"/>
</dbReference>
<organism evidence="7 8">
    <name type="scientific">Roseicyclus mahoneyensis</name>
    <dbReference type="NCBI Taxonomy" id="164332"/>
    <lineage>
        <taxon>Bacteria</taxon>
        <taxon>Pseudomonadati</taxon>
        <taxon>Pseudomonadota</taxon>
        <taxon>Alphaproteobacteria</taxon>
        <taxon>Rhodobacterales</taxon>
        <taxon>Roseobacteraceae</taxon>
        <taxon>Roseicyclus</taxon>
    </lineage>
</organism>
<sequence>MFGMLRLAHTSRGPAMTENTTRPIIIKRKKVIAGGGHHGGAWKVAYADFVTAMMAFFMLMWLLNATTEQQRKGIADYFSPTIPITRISGGGDGAFGGDSPFSENTIAQNGTGATNLRPTEGRESLGLSGTDHDAAAREEESAELAALAEALTGDSVMSENMLAHVQTRLTDEGLVIEIFSRPGLPLFDPDTGTPAPWLSDLAAVMASLFGTVINAIAIEGHVAAEPIVVASETRWRASTDRAQVFRALLERAELPPRRIVRVTGHADREPATENPMALRNERLEIILLRGDI</sequence>
<comment type="caution">
    <text evidence="7">The sequence shown here is derived from an EMBL/GenBank/DDBJ whole genome shotgun (WGS) entry which is preliminary data.</text>
</comment>
<evidence type="ECO:0000313" key="7">
    <source>
        <dbReference type="EMBL" id="PWK59822.1"/>
    </source>
</evidence>
<keyword evidence="5" id="KW-1133">Transmembrane helix</keyword>
<dbReference type="InterPro" id="IPR025713">
    <property type="entry name" value="MotB-like_N_dom"/>
</dbReference>
<reference evidence="7 8" key="1">
    <citation type="submission" date="2018-05" db="EMBL/GenBank/DDBJ databases">
        <title>Genomic Encyclopedia of Type Strains, Phase IV (KMG-IV): sequencing the most valuable type-strain genomes for metagenomic binning, comparative biology and taxonomic classification.</title>
        <authorList>
            <person name="Goeker M."/>
        </authorList>
    </citation>
    <scope>NUCLEOTIDE SEQUENCE [LARGE SCALE GENOMIC DNA]</scope>
    <source>
        <strain evidence="7 8">DSM 16097</strain>
    </source>
</reference>
<evidence type="ECO:0000259" key="6">
    <source>
        <dbReference type="Pfam" id="PF13677"/>
    </source>
</evidence>
<gene>
    <name evidence="7" type="ORF">C7455_106108</name>
</gene>
<dbReference type="GO" id="GO:0016020">
    <property type="term" value="C:membrane"/>
    <property type="evidence" value="ECO:0007669"/>
    <property type="project" value="UniProtKB-SubCell"/>
</dbReference>
<evidence type="ECO:0000313" key="8">
    <source>
        <dbReference type="Proteomes" id="UP000245708"/>
    </source>
</evidence>
<evidence type="ECO:0000256" key="1">
    <source>
        <dbReference type="ARBA" id="ARBA00004370"/>
    </source>
</evidence>
<accession>A0A316GIJ7</accession>
<dbReference type="Proteomes" id="UP000245708">
    <property type="component" value="Unassembled WGS sequence"/>
</dbReference>
<dbReference type="Pfam" id="PF13677">
    <property type="entry name" value="MotB_plug"/>
    <property type="match status" value="1"/>
</dbReference>
<keyword evidence="3 5" id="KW-0472">Membrane</keyword>
<dbReference type="InterPro" id="IPR036737">
    <property type="entry name" value="OmpA-like_sf"/>
</dbReference>
<keyword evidence="2 5" id="KW-0812">Transmembrane</keyword>
<evidence type="ECO:0000256" key="5">
    <source>
        <dbReference type="SAM" id="Phobius"/>
    </source>
</evidence>
<dbReference type="InterPro" id="IPR050330">
    <property type="entry name" value="Bact_OuterMem_StrucFunc"/>
</dbReference>